<proteinExistence type="predicted"/>
<protein>
    <recommendedName>
        <fullName evidence="1">WsaF C-terminal domain-containing protein</fullName>
    </recommendedName>
</protein>
<dbReference type="Gene3D" id="3.40.50.11090">
    <property type="match status" value="1"/>
</dbReference>
<accession>A0ABX3PG55</accession>
<organism evidence="2 3">
    <name type="scientific">Xaviernesmea rhizosphaerae</name>
    <dbReference type="NCBI Taxonomy" id="1672749"/>
    <lineage>
        <taxon>Bacteria</taxon>
        <taxon>Pseudomonadati</taxon>
        <taxon>Pseudomonadota</taxon>
        <taxon>Alphaproteobacteria</taxon>
        <taxon>Hyphomicrobiales</taxon>
        <taxon>Rhizobiaceae</taxon>
        <taxon>Rhizobium/Agrobacterium group</taxon>
        <taxon>Xaviernesmea</taxon>
    </lineage>
</organism>
<feature type="domain" description="WsaF C-terminal" evidence="1">
    <location>
        <begin position="170"/>
        <end position="293"/>
    </location>
</feature>
<evidence type="ECO:0000313" key="2">
    <source>
        <dbReference type="EMBL" id="OQP87209.1"/>
    </source>
</evidence>
<dbReference type="InterPro" id="IPR055050">
    <property type="entry name" value="WsaF_C"/>
</dbReference>
<name>A0ABX3PG55_9HYPH</name>
<evidence type="ECO:0000313" key="3">
    <source>
        <dbReference type="Proteomes" id="UP000192652"/>
    </source>
</evidence>
<dbReference type="Gene3D" id="3.40.50.2000">
    <property type="entry name" value="Glycogen Phosphorylase B"/>
    <property type="match status" value="1"/>
</dbReference>
<dbReference type="Pfam" id="PF19717">
    <property type="entry name" value="DUF6212"/>
    <property type="match status" value="1"/>
</dbReference>
<sequence>MAKIVVISPAPIKGSGGVRTILNYAHALMRNGHEVTVSFLADGKPIGTNVSQLVEAYFGISGLHCGQFPFGLHNADLAVATRWDTPPMIRRHFGGKMVHLIQDIEGWFNPVGDAFLYAENNFLFNSSFITLGHWLAKRQQKQYGVNSYTMDFCYDDEVYSLSQPYAERPKRVCFIYQPEKPRRCAQLGLEALGIFKSFHPDYEIVLYGSDAPAYLWYPTVNLGIVSPKELNDLYNASRAGLCISASNPSRIPFEMMGCGLPVVDIYRANNLHDYKSNQLLLAHQTPESIAHALSSLVVDEQLGARLSRLGHESVSGLSLQHEMQQFAAFVEKVANGEQPQPRTDMAPRYRSAPVIAPAYEVDRVRAFCEDQTREFQSEKATISQASTSVEPSAALFATAKLTSTKPAGFIWDMVTLEVDGSLQLNSHQATATTAVLPHALPAGTLSAIAVVRLAHPKASPTEFAMAAVPAIDDEDIIRRPDEQIWSSPMGSGWTEVTPGADVLLQLQLPEPSAVPLDLHIAVRLPEGSSQDFGWCRWVNIIHLQAHQ</sequence>
<evidence type="ECO:0000259" key="1">
    <source>
        <dbReference type="Pfam" id="PF22772"/>
    </source>
</evidence>
<comment type="caution">
    <text evidence="2">The sequence shown here is derived from an EMBL/GenBank/DDBJ whole genome shotgun (WGS) entry which is preliminary data.</text>
</comment>
<gene>
    <name evidence="2" type="ORF">BTR14_07275</name>
</gene>
<dbReference type="InterPro" id="IPR046184">
    <property type="entry name" value="DUF6212"/>
</dbReference>
<dbReference type="RefSeq" id="WP_081175086.1">
    <property type="nucleotide sequence ID" value="NZ_MSPX01000004.1"/>
</dbReference>
<dbReference type="Proteomes" id="UP000192652">
    <property type="component" value="Unassembled WGS sequence"/>
</dbReference>
<reference evidence="2 3" key="1">
    <citation type="journal article" date="2017" name="Antonie Van Leeuwenhoek">
        <title>Rhizobium rhizosphaerae sp. nov., a novel species isolated from rice rhizosphere.</title>
        <authorList>
            <person name="Zhao J.J."/>
            <person name="Zhang J."/>
            <person name="Zhang R.J."/>
            <person name="Zhang C.W."/>
            <person name="Yin H.Q."/>
            <person name="Zhang X.X."/>
        </authorList>
    </citation>
    <scope>NUCLEOTIDE SEQUENCE [LARGE SCALE GENOMIC DNA]</scope>
    <source>
        <strain evidence="2 3">RD15</strain>
    </source>
</reference>
<dbReference type="EMBL" id="MSPX01000004">
    <property type="protein sequence ID" value="OQP87209.1"/>
    <property type="molecule type" value="Genomic_DNA"/>
</dbReference>
<keyword evidence="3" id="KW-1185">Reference proteome</keyword>
<dbReference type="Pfam" id="PF22772">
    <property type="entry name" value="WsaF_C"/>
    <property type="match status" value="1"/>
</dbReference>
<dbReference type="SUPFAM" id="SSF53756">
    <property type="entry name" value="UDP-Glycosyltransferase/glycogen phosphorylase"/>
    <property type="match status" value="1"/>
</dbReference>
<dbReference type="CDD" id="cd03801">
    <property type="entry name" value="GT4_PimA-like"/>
    <property type="match status" value="1"/>
</dbReference>